<evidence type="ECO:0000256" key="6">
    <source>
        <dbReference type="SAM" id="Phobius"/>
    </source>
</evidence>
<dbReference type="NCBIfam" id="TIGR00706">
    <property type="entry name" value="SppA_dom"/>
    <property type="match status" value="1"/>
</dbReference>
<evidence type="ECO:0000256" key="5">
    <source>
        <dbReference type="SAM" id="MobiDB-lite"/>
    </source>
</evidence>
<evidence type="ECO:0000256" key="1">
    <source>
        <dbReference type="ARBA" id="ARBA00008683"/>
    </source>
</evidence>
<keyword evidence="6" id="KW-0812">Transmembrane</keyword>
<dbReference type="InterPro" id="IPR004635">
    <property type="entry name" value="Pept_S49_SppA"/>
</dbReference>
<evidence type="ECO:0000313" key="8">
    <source>
        <dbReference type="EMBL" id="OOS25685.1"/>
    </source>
</evidence>
<sequence>MAWPPNPNKSNESNQPKLEQTPITPPRQGEEWRLLEKTLLASIEEQKASRRWGIFFKLLTFAYIVFIIIAFGYGCSSSSSTLDTVGMAEPHIAVVDVNGVIASDTDTNAQNIGESLTQAFENDNAQAVVLNINSPGGSPVQSDEIWQTAMDLRKEYPDKKLYAIIGDVGASGAYYIAAAADEIWVNPSSLVGSIGVIMSGYNIEELMKKVGVKDRTLTAGEYKDILSMSREMTAEEAAHVQKMLDTTHQNFINAVKQGRGDKLKNPEQNKLFTGLFWTGKDAVALGLADKTGGITQLKKQLELDTVDYTYVDPMNQFFDRFGVQIGKGLGDGVKLSFDEPATKLQ</sequence>
<dbReference type="Pfam" id="PF01343">
    <property type="entry name" value="Peptidase_S49"/>
    <property type="match status" value="1"/>
</dbReference>
<dbReference type="PANTHER" id="PTHR42987">
    <property type="entry name" value="PEPTIDASE S49"/>
    <property type="match status" value="1"/>
</dbReference>
<dbReference type="InterPro" id="IPR029045">
    <property type="entry name" value="ClpP/crotonase-like_dom_sf"/>
</dbReference>
<dbReference type="InterPro" id="IPR047272">
    <property type="entry name" value="S49_SppA_C"/>
</dbReference>
<dbReference type="RefSeq" id="WP_078253442.1">
    <property type="nucleotide sequence ID" value="NZ_MUYU01000006.1"/>
</dbReference>
<evidence type="ECO:0000259" key="7">
    <source>
        <dbReference type="Pfam" id="PF01343"/>
    </source>
</evidence>
<dbReference type="OrthoDB" id="9764363at2"/>
<keyword evidence="6" id="KW-1133">Transmembrane helix</keyword>
<feature type="domain" description="Peptidase S49" evidence="7">
    <location>
        <begin position="158"/>
        <end position="302"/>
    </location>
</feature>
<keyword evidence="4" id="KW-0720">Serine protease</keyword>
<evidence type="ECO:0000256" key="4">
    <source>
        <dbReference type="ARBA" id="ARBA00022825"/>
    </source>
</evidence>
<dbReference type="Proteomes" id="UP000189800">
    <property type="component" value="Unassembled WGS sequence"/>
</dbReference>
<gene>
    <name evidence="8" type="ORF">B0680_02355</name>
</gene>
<comment type="similarity">
    <text evidence="1">Belongs to the peptidase S49 family.</text>
</comment>
<feature type="region of interest" description="Disordered" evidence="5">
    <location>
        <begin position="1"/>
        <end position="29"/>
    </location>
</feature>
<evidence type="ECO:0000256" key="2">
    <source>
        <dbReference type="ARBA" id="ARBA00022670"/>
    </source>
</evidence>
<proteinExistence type="inferred from homology"/>
<keyword evidence="2" id="KW-0645">Protease</keyword>
<dbReference type="GO" id="GO:0006508">
    <property type="term" value="P:proteolysis"/>
    <property type="evidence" value="ECO:0007669"/>
    <property type="project" value="UniProtKB-KW"/>
</dbReference>
<organism evidence="8 9">
    <name type="scientific">Moraxella pluranimalium</name>
    <dbReference type="NCBI Taxonomy" id="470453"/>
    <lineage>
        <taxon>Bacteria</taxon>
        <taxon>Pseudomonadati</taxon>
        <taxon>Pseudomonadota</taxon>
        <taxon>Gammaproteobacteria</taxon>
        <taxon>Moraxellales</taxon>
        <taxon>Moraxellaceae</taxon>
        <taxon>Moraxella</taxon>
    </lineage>
</organism>
<keyword evidence="3" id="KW-0378">Hydrolase</keyword>
<keyword evidence="9" id="KW-1185">Reference proteome</keyword>
<reference evidence="8 9" key="1">
    <citation type="submission" date="2017-02" db="EMBL/GenBank/DDBJ databases">
        <title>Draft genome sequence of Moraxella pluranimalium CCUG 54913T type strain.</title>
        <authorList>
            <person name="Salva-Serra F."/>
            <person name="Engstrom-Jakobsson H."/>
            <person name="Thorell K."/>
            <person name="Jaen-Luchoro D."/>
            <person name="Gonzales-Siles L."/>
            <person name="Karlsson R."/>
            <person name="Yazdan S."/>
            <person name="Boulund F."/>
            <person name="Johnning A."/>
            <person name="Engstrand L."/>
            <person name="Kristiansson E."/>
            <person name="Moore E."/>
        </authorList>
    </citation>
    <scope>NUCLEOTIDE SEQUENCE [LARGE SCALE GENOMIC DNA]</scope>
    <source>
        <strain evidence="8 9">CCUG 54913</strain>
    </source>
</reference>
<dbReference type="AlphaFoldDB" id="A0A1T0CTK6"/>
<feature type="compositionally biased region" description="Polar residues" evidence="5">
    <location>
        <begin position="8"/>
        <end position="22"/>
    </location>
</feature>
<feature type="transmembrane region" description="Helical" evidence="6">
    <location>
        <begin position="54"/>
        <end position="74"/>
    </location>
</feature>
<accession>A0A1T0CTK6</accession>
<dbReference type="GO" id="GO:0008236">
    <property type="term" value="F:serine-type peptidase activity"/>
    <property type="evidence" value="ECO:0007669"/>
    <property type="project" value="UniProtKB-KW"/>
</dbReference>
<comment type="caution">
    <text evidence="8">The sequence shown here is derived from an EMBL/GenBank/DDBJ whole genome shotgun (WGS) entry which is preliminary data.</text>
</comment>
<dbReference type="STRING" id="470453.B0680_02355"/>
<dbReference type="SUPFAM" id="SSF52096">
    <property type="entry name" value="ClpP/crotonase"/>
    <property type="match status" value="1"/>
</dbReference>
<protein>
    <submittedName>
        <fullName evidence="8">S49 family peptidase</fullName>
    </submittedName>
</protein>
<evidence type="ECO:0000256" key="3">
    <source>
        <dbReference type="ARBA" id="ARBA00022801"/>
    </source>
</evidence>
<dbReference type="Gene3D" id="3.90.226.10">
    <property type="entry name" value="2-enoyl-CoA Hydratase, Chain A, domain 1"/>
    <property type="match status" value="1"/>
</dbReference>
<dbReference type="CDD" id="cd07023">
    <property type="entry name" value="S49_Sppa_N_C"/>
    <property type="match status" value="1"/>
</dbReference>
<keyword evidence="6" id="KW-0472">Membrane</keyword>
<dbReference type="EMBL" id="MUYU01000006">
    <property type="protein sequence ID" value="OOS25685.1"/>
    <property type="molecule type" value="Genomic_DNA"/>
</dbReference>
<dbReference type="InterPro" id="IPR002142">
    <property type="entry name" value="Peptidase_S49"/>
</dbReference>
<name>A0A1T0CTK6_9GAMM</name>
<dbReference type="PANTHER" id="PTHR42987:SF8">
    <property type="entry name" value="PROTEINASE"/>
    <property type="match status" value="1"/>
</dbReference>
<evidence type="ECO:0000313" key="9">
    <source>
        <dbReference type="Proteomes" id="UP000189800"/>
    </source>
</evidence>